<sequence length="68" mass="7640">MASDVSIVPYDPLGRKVRRLVDGYQPAGTHTATWEGRDNKGQSVSSGVYFMRFTVDGYEETVRLAMLR</sequence>
<name>A0A532V715_UNCT6</name>
<dbReference type="Proteomes" id="UP000317778">
    <property type="component" value="Unassembled WGS sequence"/>
</dbReference>
<dbReference type="EMBL" id="NJBO01000007">
    <property type="protein sequence ID" value="TKJ42991.1"/>
    <property type="molecule type" value="Genomic_DNA"/>
</dbReference>
<dbReference type="Gene3D" id="2.60.40.4070">
    <property type="match status" value="1"/>
</dbReference>
<proteinExistence type="predicted"/>
<comment type="caution">
    <text evidence="2">The sequence shown here is derived from an EMBL/GenBank/DDBJ whole genome shotgun (WGS) entry which is preliminary data.</text>
</comment>
<evidence type="ECO:0000313" key="2">
    <source>
        <dbReference type="EMBL" id="TKJ42991.1"/>
    </source>
</evidence>
<organism evidence="2 3">
    <name type="scientific">candidate division TA06 bacterium B3_TA06</name>
    <dbReference type="NCBI Taxonomy" id="2012487"/>
    <lineage>
        <taxon>Bacteria</taxon>
        <taxon>Bacteria division TA06</taxon>
    </lineage>
</organism>
<feature type="domain" description="FlgD/Vpr Ig-like" evidence="1">
    <location>
        <begin position="2"/>
        <end position="51"/>
    </location>
</feature>
<accession>A0A532V715</accession>
<reference evidence="2 3" key="1">
    <citation type="submission" date="2017-06" db="EMBL/GenBank/DDBJ databases">
        <title>Novel microbial phyla capable of carbon fixation and sulfur reduction in deep-sea sediments.</title>
        <authorList>
            <person name="Huang J."/>
            <person name="Baker B."/>
            <person name="Wang Y."/>
        </authorList>
    </citation>
    <scope>NUCLEOTIDE SEQUENCE [LARGE SCALE GENOMIC DNA]</scope>
    <source>
        <strain evidence="2">B3_TA06</strain>
    </source>
</reference>
<evidence type="ECO:0000259" key="1">
    <source>
        <dbReference type="Pfam" id="PF13860"/>
    </source>
</evidence>
<protein>
    <recommendedName>
        <fullName evidence="1">FlgD/Vpr Ig-like domain-containing protein</fullName>
    </recommendedName>
</protein>
<gene>
    <name evidence="2" type="ORF">CEE36_05765</name>
</gene>
<evidence type="ECO:0000313" key="3">
    <source>
        <dbReference type="Proteomes" id="UP000317778"/>
    </source>
</evidence>
<dbReference type="AlphaFoldDB" id="A0A532V715"/>
<dbReference type="Pfam" id="PF13860">
    <property type="entry name" value="FlgD_ig"/>
    <property type="match status" value="1"/>
</dbReference>
<dbReference type="InterPro" id="IPR025965">
    <property type="entry name" value="FlgD/Vpr_Ig-like"/>
</dbReference>